<dbReference type="EMBL" id="FUWU01000025">
    <property type="protein sequence ID" value="SJZ78186.1"/>
    <property type="molecule type" value="Genomic_DNA"/>
</dbReference>
<keyword evidence="2" id="KW-0812">Transmembrane</keyword>
<dbReference type="PROSITE" id="PS52015">
    <property type="entry name" value="TONB_CTD"/>
    <property type="match status" value="1"/>
</dbReference>
<dbReference type="GO" id="GO:0055085">
    <property type="term" value="P:transmembrane transport"/>
    <property type="evidence" value="ECO:0007669"/>
    <property type="project" value="InterPro"/>
</dbReference>
<dbReference type="InterPro" id="IPR037682">
    <property type="entry name" value="TonB_C"/>
</dbReference>
<feature type="compositionally biased region" description="Pro residues" evidence="1">
    <location>
        <begin position="67"/>
        <end position="82"/>
    </location>
</feature>
<evidence type="ECO:0000256" key="1">
    <source>
        <dbReference type="SAM" id="MobiDB-lite"/>
    </source>
</evidence>
<feature type="region of interest" description="Disordered" evidence="1">
    <location>
        <begin position="65"/>
        <end position="136"/>
    </location>
</feature>
<feature type="compositionally biased region" description="Basic and acidic residues" evidence="1">
    <location>
        <begin position="83"/>
        <end position="117"/>
    </location>
</feature>
<dbReference type="Gene3D" id="3.30.1150.10">
    <property type="match status" value="1"/>
</dbReference>
<reference evidence="6" key="2">
    <citation type="submission" date="2016-11" db="EMBL/GenBank/DDBJ databases">
        <authorList>
            <person name="Varghese N."/>
            <person name="Submissions S."/>
        </authorList>
    </citation>
    <scope>NUCLEOTIDE SEQUENCE [LARGE SCALE GENOMIC DNA]</scope>
    <source>
        <strain evidence="6">UWOS</strain>
    </source>
</reference>
<evidence type="ECO:0000313" key="4">
    <source>
        <dbReference type="EMBL" id="SHK71431.1"/>
    </source>
</evidence>
<evidence type="ECO:0000313" key="5">
    <source>
        <dbReference type="EMBL" id="SJZ78186.1"/>
    </source>
</evidence>
<dbReference type="STRING" id="28122.SAMN02745108_01582"/>
<dbReference type="SUPFAM" id="SSF74653">
    <property type="entry name" value="TolA/TonB C-terminal domain"/>
    <property type="match status" value="1"/>
</dbReference>
<proteinExistence type="predicted"/>
<reference evidence="4" key="1">
    <citation type="submission" date="2016-11" db="EMBL/GenBank/DDBJ databases">
        <authorList>
            <person name="Jaros S."/>
            <person name="Januszkiewicz K."/>
            <person name="Wedrychowicz H."/>
        </authorList>
    </citation>
    <scope>NUCLEOTIDE SEQUENCE [LARGE SCALE GENOMIC DNA]</scope>
    <source>
        <strain evidence="4">UWOS</strain>
    </source>
</reference>
<dbReference type="RefSeq" id="WP_073304344.1">
    <property type="nucleotide sequence ID" value="NZ_FRAW01000015.1"/>
</dbReference>
<organism evidence="4 6">
    <name type="scientific">Fibrobacter intestinalis</name>
    <dbReference type="NCBI Taxonomy" id="28122"/>
    <lineage>
        <taxon>Bacteria</taxon>
        <taxon>Pseudomonadati</taxon>
        <taxon>Fibrobacterota</taxon>
        <taxon>Fibrobacteria</taxon>
        <taxon>Fibrobacterales</taxon>
        <taxon>Fibrobacteraceae</taxon>
        <taxon>Fibrobacter</taxon>
    </lineage>
</organism>
<dbReference type="Proteomes" id="UP000184275">
    <property type="component" value="Unassembled WGS sequence"/>
</dbReference>
<sequence length="256" mass="28892">MSHKNPQKNSPFFRTAWSGKLLQIIAVSVVFHLLIVAAVIGLNQIHFERPPEAVKVFQLVQVQSPKPVKPAAPRPKPQPPKPEPPKTEPKKELPKPKPEIKKELPPEPKIAEEKPKPVEPPPEPAPEPEEVHEEETMNLPDDMDLPEEIAEESGLNPVGYVDMDPLMQVYLERLKQIIMQNFRPPSGLKVSKSTKTSVQFTVDRFGKITNISLKRSSGNRTWDHLSMRAVQISTLPELPANYREPALSLKFNFTPN</sequence>
<dbReference type="EMBL" id="FRAW01000015">
    <property type="protein sequence ID" value="SHK71431.1"/>
    <property type="molecule type" value="Genomic_DNA"/>
</dbReference>
<keyword evidence="2" id="KW-0472">Membrane</keyword>
<reference evidence="5 7" key="3">
    <citation type="submission" date="2017-02" db="EMBL/GenBank/DDBJ databases">
        <authorList>
            <person name="Peterson S.W."/>
        </authorList>
    </citation>
    <scope>NUCLEOTIDE SEQUENCE [LARGE SCALE GENOMIC DNA]</scope>
    <source>
        <strain evidence="5 7">ATCC 43854</strain>
    </source>
</reference>
<keyword evidence="2" id="KW-1133">Transmembrane helix</keyword>
<protein>
    <submittedName>
        <fullName evidence="4">Protein TonB, links inner and outer membranes</fullName>
    </submittedName>
</protein>
<feature type="transmembrane region" description="Helical" evidence="2">
    <location>
        <begin position="21"/>
        <end position="42"/>
    </location>
</feature>
<dbReference type="Pfam" id="PF13103">
    <property type="entry name" value="TonB_2"/>
    <property type="match status" value="1"/>
</dbReference>
<evidence type="ECO:0000259" key="3">
    <source>
        <dbReference type="PROSITE" id="PS52015"/>
    </source>
</evidence>
<accession>A0A1M6UQI7</accession>
<accession>A0A1T4NGK6</accession>
<dbReference type="AlphaFoldDB" id="A0A1M6UQI7"/>
<evidence type="ECO:0000256" key="2">
    <source>
        <dbReference type="SAM" id="Phobius"/>
    </source>
</evidence>
<dbReference type="Proteomes" id="UP000190449">
    <property type="component" value="Unassembled WGS sequence"/>
</dbReference>
<evidence type="ECO:0000313" key="6">
    <source>
        <dbReference type="Proteomes" id="UP000184275"/>
    </source>
</evidence>
<evidence type="ECO:0000313" key="7">
    <source>
        <dbReference type="Proteomes" id="UP000190449"/>
    </source>
</evidence>
<gene>
    <name evidence="5" type="ORF">SAMN02745108_01582</name>
    <name evidence="4" type="ORF">SAMN05720469_11516</name>
</gene>
<name>A0A1M6UQI7_9BACT</name>
<feature type="domain" description="TonB C-terminal" evidence="3">
    <location>
        <begin position="168"/>
        <end position="256"/>
    </location>
</feature>
<keyword evidence="6" id="KW-1185">Reference proteome</keyword>